<dbReference type="NCBIfam" id="NF009007">
    <property type="entry name" value="PRK12352.1"/>
    <property type="match status" value="1"/>
</dbReference>
<feature type="domain" description="Aspartate/glutamate/uridylate kinase" evidence="10">
    <location>
        <begin position="4"/>
        <end position="292"/>
    </location>
</feature>
<evidence type="ECO:0000313" key="11">
    <source>
        <dbReference type="EMBL" id="PXV93654.1"/>
    </source>
</evidence>
<evidence type="ECO:0000256" key="7">
    <source>
        <dbReference type="ARBA" id="ARBA00048467"/>
    </source>
</evidence>
<reference evidence="12" key="3">
    <citation type="submission" date="2018-07" db="EMBL/GenBank/DDBJ databases">
        <authorList>
            <person name="Quirk P.G."/>
            <person name="Krulwich T.A."/>
        </authorList>
    </citation>
    <scope>NUCLEOTIDE SEQUENCE</scope>
    <source>
        <strain evidence="12">CCRI-19302</strain>
    </source>
</reference>
<keyword evidence="6 9" id="KW-0418">Kinase</keyword>
<dbReference type="RefSeq" id="WP_094379442.1">
    <property type="nucleotide sequence ID" value="NZ_NOKA02000003.1"/>
</dbReference>
<evidence type="ECO:0000256" key="1">
    <source>
        <dbReference type="ARBA" id="ARBA00005118"/>
    </source>
</evidence>
<dbReference type="FunFam" id="3.40.1160.10:FF:000007">
    <property type="entry name" value="Carbamate kinase"/>
    <property type="match status" value="1"/>
</dbReference>
<dbReference type="NCBIfam" id="TIGR00746">
    <property type="entry name" value="arcC"/>
    <property type="match status" value="1"/>
</dbReference>
<proteinExistence type="inferred from homology"/>
<gene>
    <name evidence="12" type="primary">arcC</name>
    <name evidence="11" type="ORF">C8E03_102427</name>
    <name evidence="12" type="ORF">CG710_004020</name>
</gene>
<dbReference type="Pfam" id="PF00696">
    <property type="entry name" value="AA_kinase"/>
    <property type="match status" value="1"/>
</dbReference>
<comment type="caution">
    <text evidence="12">The sequence shown here is derived from an EMBL/GenBank/DDBJ whole genome shotgun (WGS) entry which is preliminary data.</text>
</comment>
<accession>A0A255I3T6</accession>
<evidence type="ECO:0000313" key="14">
    <source>
        <dbReference type="Proteomes" id="UP000247523"/>
    </source>
</evidence>
<evidence type="ECO:0000256" key="8">
    <source>
        <dbReference type="NCBIfam" id="TIGR00746"/>
    </source>
</evidence>
<dbReference type="EMBL" id="QICS01000002">
    <property type="protein sequence ID" value="PXV93654.1"/>
    <property type="molecule type" value="Genomic_DNA"/>
</dbReference>
<keyword evidence="13" id="KW-1185">Reference proteome</keyword>
<dbReference type="CDD" id="cd04235">
    <property type="entry name" value="AAK_CK"/>
    <property type="match status" value="1"/>
</dbReference>
<evidence type="ECO:0000313" key="12">
    <source>
        <dbReference type="EMBL" id="RDY32600.1"/>
    </source>
</evidence>
<comment type="similarity">
    <text evidence="2 9">Belongs to the carbamate kinase family.</text>
</comment>
<dbReference type="AlphaFoldDB" id="A0A255I3T6"/>
<evidence type="ECO:0000256" key="2">
    <source>
        <dbReference type="ARBA" id="ARBA00011066"/>
    </source>
</evidence>
<sequence length="314" mass="33782">MKGKRMVVALGGNALGNTPEEQLELVKETATTIVNLVAQGHEIIVGHGNGPQIGMLNTALEYAAVHGAKTPFMPFPECNAMTQGYIGYHLQQAVRAELQKRGIKKSVVSVVTQVVVDKDDPAFSHPTKPIGAFYTKEEAEKIEAEKGFIFMEDAGRGYRRVVPSPLPQKIVELDIVEKMIEDGFVVIATGGGGVPVVETEAGLEGIAAVIDKDKTCAKLAEDLNADCLLILTAVDRVCINFNKPNQQELAVINQEEAYSYINEGQFAPGSMLPKVEACLQFVDKNTKREAIITSLKMAGSAALGETGTRIVSNL</sequence>
<keyword evidence="4" id="KW-0056">Arginine metabolism</keyword>
<evidence type="ECO:0000256" key="9">
    <source>
        <dbReference type="PIRNR" id="PIRNR000723"/>
    </source>
</evidence>
<dbReference type="GO" id="GO:0008804">
    <property type="term" value="F:carbamate kinase activity"/>
    <property type="evidence" value="ECO:0007669"/>
    <property type="project" value="UniProtKB-UniRule"/>
</dbReference>
<dbReference type="PIRSF" id="PIRSF000723">
    <property type="entry name" value="Carbamate_kin"/>
    <property type="match status" value="1"/>
</dbReference>
<dbReference type="UniPathway" id="UPA00996">
    <property type="reaction ID" value="UER00366"/>
</dbReference>
<evidence type="ECO:0000256" key="5">
    <source>
        <dbReference type="ARBA" id="ARBA00022679"/>
    </source>
</evidence>
<comment type="catalytic activity">
    <reaction evidence="7">
        <text>hydrogencarbonate + NH4(+) + ATP = carbamoyl phosphate + ADP + H2O + H(+)</text>
        <dbReference type="Rhea" id="RHEA:10152"/>
        <dbReference type="ChEBI" id="CHEBI:15377"/>
        <dbReference type="ChEBI" id="CHEBI:15378"/>
        <dbReference type="ChEBI" id="CHEBI:17544"/>
        <dbReference type="ChEBI" id="CHEBI:28938"/>
        <dbReference type="ChEBI" id="CHEBI:30616"/>
        <dbReference type="ChEBI" id="CHEBI:58228"/>
        <dbReference type="ChEBI" id="CHEBI:456216"/>
        <dbReference type="EC" id="2.7.2.2"/>
    </reaction>
</comment>
<reference evidence="11 14" key="2">
    <citation type="submission" date="2018-05" db="EMBL/GenBank/DDBJ databases">
        <title>Genomic Encyclopedia of Type Strains, Phase IV (KMG-IV): sequencing the most valuable type-strain genomes for metagenomic binning, comparative biology and taxonomic classification.</title>
        <authorList>
            <person name="Goeker M."/>
        </authorList>
    </citation>
    <scope>NUCLEOTIDE SEQUENCE [LARGE SCALE GENOMIC DNA]</scope>
    <source>
        <strain evidence="11 14">DSM 28816</strain>
    </source>
</reference>
<protein>
    <recommendedName>
        <fullName evidence="3 8">Carbamate kinase</fullName>
    </recommendedName>
</protein>
<organism evidence="12 13">
    <name type="scientific">Lachnotalea glycerini</name>
    <dbReference type="NCBI Taxonomy" id="1763509"/>
    <lineage>
        <taxon>Bacteria</taxon>
        <taxon>Bacillati</taxon>
        <taxon>Bacillota</taxon>
        <taxon>Clostridia</taxon>
        <taxon>Lachnospirales</taxon>
        <taxon>Lachnospiraceae</taxon>
        <taxon>Lachnotalea</taxon>
    </lineage>
</organism>
<dbReference type="OrthoDB" id="9766717at2"/>
<reference evidence="12 13" key="1">
    <citation type="journal article" date="2017" name="Genome Announc.">
        <title>Draft Genome Sequence of a Sporulating and Motile Strain of Lachnotalea glycerini Isolated from Water in Quebec City, Canada.</title>
        <authorList>
            <person name="Maheux A.F."/>
            <person name="Boudreau D.K."/>
            <person name="Berube E."/>
            <person name="Boissinot M."/>
            <person name="Raymond F."/>
            <person name="Brodeur S."/>
            <person name="Corbeil J."/>
            <person name="Isabel S."/>
            <person name="Omar R.F."/>
            <person name="Bergeron M.G."/>
        </authorList>
    </citation>
    <scope>NUCLEOTIDE SEQUENCE [LARGE SCALE GENOMIC DNA]</scope>
    <source>
        <strain evidence="12 13">CCRI-19302</strain>
    </source>
</reference>
<evidence type="ECO:0000256" key="3">
    <source>
        <dbReference type="ARBA" id="ARBA00013070"/>
    </source>
</evidence>
<dbReference type="GO" id="GO:0005829">
    <property type="term" value="C:cytosol"/>
    <property type="evidence" value="ECO:0007669"/>
    <property type="project" value="TreeGrafter"/>
</dbReference>
<evidence type="ECO:0000259" key="10">
    <source>
        <dbReference type="Pfam" id="PF00696"/>
    </source>
</evidence>
<name>A0A255I3T6_9FIRM</name>
<dbReference type="EMBL" id="NOKA02000003">
    <property type="protein sequence ID" value="RDY32600.1"/>
    <property type="molecule type" value="Genomic_DNA"/>
</dbReference>
<dbReference type="SUPFAM" id="SSF53633">
    <property type="entry name" value="Carbamate kinase-like"/>
    <property type="match status" value="1"/>
</dbReference>
<dbReference type="InterPro" id="IPR001048">
    <property type="entry name" value="Asp/Glu/Uridylate_kinase"/>
</dbReference>
<evidence type="ECO:0000256" key="6">
    <source>
        <dbReference type="ARBA" id="ARBA00022777"/>
    </source>
</evidence>
<dbReference type="Gene3D" id="3.40.1160.10">
    <property type="entry name" value="Acetylglutamate kinase-like"/>
    <property type="match status" value="1"/>
</dbReference>
<evidence type="ECO:0000256" key="4">
    <source>
        <dbReference type="ARBA" id="ARBA00022503"/>
    </source>
</evidence>
<comment type="pathway">
    <text evidence="1">Metabolic intermediate metabolism; carbamoyl phosphate degradation; CO(2) and NH(3) from carbamoyl phosphate: step 1/1.</text>
</comment>
<dbReference type="InterPro" id="IPR003964">
    <property type="entry name" value="Carb_kinase"/>
</dbReference>
<dbReference type="InterPro" id="IPR036393">
    <property type="entry name" value="AceGlu_kinase-like_sf"/>
</dbReference>
<dbReference type="PANTHER" id="PTHR30409:SF1">
    <property type="entry name" value="CARBAMATE KINASE-RELATED"/>
    <property type="match status" value="1"/>
</dbReference>
<dbReference type="Proteomes" id="UP000216411">
    <property type="component" value="Unassembled WGS sequence"/>
</dbReference>
<evidence type="ECO:0000313" key="13">
    <source>
        <dbReference type="Proteomes" id="UP000216411"/>
    </source>
</evidence>
<dbReference type="PRINTS" id="PR01469">
    <property type="entry name" value="CARBMTKINASE"/>
</dbReference>
<keyword evidence="5 9" id="KW-0808">Transferase</keyword>
<dbReference type="Proteomes" id="UP000247523">
    <property type="component" value="Unassembled WGS sequence"/>
</dbReference>
<dbReference type="PANTHER" id="PTHR30409">
    <property type="entry name" value="CARBAMATE KINASE"/>
    <property type="match status" value="1"/>
</dbReference>
<dbReference type="GO" id="GO:0019546">
    <property type="term" value="P:L-arginine deiminase pathway"/>
    <property type="evidence" value="ECO:0007669"/>
    <property type="project" value="TreeGrafter"/>
</dbReference>